<dbReference type="Pfam" id="PF11913">
    <property type="entry name" value="DUF3431"/>
    <property type="match status" value="1"/>
</dbReference>
<comment type="caution">
    <text evidence="2">The sequence shown here is derived from an EMBL/GenBank/DDBJ whole genome shotgun (WGS) entry which is preliminary data.</text>
</comment>
<feature type="region of interest" description="Disordered" evidence="1">
    <location>
        <begin position="39"/>
        <end position="59"/>
    </location>
</feature>
<dbReference type="STRING" id="5098.A0A507QVC4"/>
<dbReference type="Proteomes" id="UP000319663">
    <property type="component" value="Unassembled WGS sequence"/>
</dbReference>
<accession>A0A507QVC4</accession>
<name>A0A507QVC4_MONPU</name>
<evidence type="ECO:0000313" key="2">
    <source>
        <dbReference type="EMBL" id="TQB71005.1"/>
    </source>
</evidence>
<dbReference type="InterPro" id="IPR021838">
    <property type="entry name" value="DUF3431"/>
</dbReference>
<gene>
    <name evidence="2" type="ORF">MPDQ_007926</name>
</gene>
<dbReference type="PANTHER" id="PTHR37490">
    <property type="entry name" value="EXPRESSED PROTEIN"/>
    <property type="match status" value="1"/>
</dbReference>
<evidence type="ECO:0000256" key="1">
    <source>
        <dbReference type="SAM" id="MobiDB-lite"/>
    </source>
</evidence>
<proteinExistence type="predicted"/>
<keyword evidence="3" id="KW-1185">Reference proteome</keyword>
<dbReference type="AlphaFoldDB" id="A0A507QVC4"/>
<dbReference type="PANTHER" id="PTHR37490:SF2">
    <property type="match status" value="1"/>
</dbReference>
<protein>
    <submittedName>
        <fullName evidence="2">Uncharacterized protein</fullName>
    </submittedName>
</protein>
<dbReference type="EMBL" id="VIFY01000090">
    <property type="protein sequence ID" value="TQB71005.1"/>
    <property type="molecule type" value="Genomic_DNA"/>
</dbReference>
<organism evidence="2 3">
    <name type="scientific">Monascus purpureus</name>
    <name type="common">Red mold</name>
    <name type="synonym">Monascus anka</name>
    <dbReference type="NCBI Taxonomy" id="5098"/>
    <lineage>
        <taxon>Eukaryota</taxon>
        <taxon>Fungi</taxon>
        <taxon>Dikarya</taxon>
        <taxon>Ascomycota</taxon>
        <taxon>Pezizomycotina</taxon>
        <taxon>Eurotiomycetes</taxon>
        <taxon>Eurotiomycetidae</taxon>
        <taxon>Eurotiales</taxon>
        <taxon>Aspergillaceae</taxon>
        <taxon>Monascus</taxon>
    </lineage>
</organism>
<evidence type="ECO:0000313" key="3">
    <source>
        <dbReference type="Proteomes" id="UP000319663"/>
    </source>
</evidence>
<sequence>MAKTLRGSMGSILRALFIGTLILLLLLYTRKIFPVDASSQPAREPQDVQQGKPPSDLPPYSYRTQNIVASDKVIVTPKQRTDSIDWMRGFCREFGCAIVPYSMDPEPEPGMWIPETTQGHEAGAYLSYMVEFYNDLPAYSIFIHSNEEQWHNDMFGPRTADYLRNLRFEAVDAQGFVNLRCTTAPLCPDSWHLLSPQKQDLDYMYLLDYLPKIYAELFNTTEDAAPQRTGNLCCAQFVVSRDRIRRRPRSDYERMLRWVATTDVSDNYGIGFFMEKMWHIVFGLEPV</sequence>
<reference evidence="2 3" key="1">
    <citation type="submission" date="2019-06" db="EMBL/GenBank/DDBJ databases">
        <title>Wine fermentation using esterase from Monascus purpureus.</title>
        <authorList>
            <person name="Geng C."/>
            <person name="Zhang Y."/>
        </authorList>
    </citation>
    <scope>NUCLEOTIDE SEQUENCE [LARGE SCALE GENOMIC DNA]</scope>
    <source>
        <strain evidence="2">HQ1</strain>
    </source>
</reference>